<dbReference type="PANTHER" id="PTHR42659">
    <property type="entry name" value="XANTHINE DEHYDROGENASE SUBUNIT C-RELATED"/>
    <property type="match status" value="1"/>
</dbReference>
<dbReference type="InterPro" id="IPR016169">
    <property type="entry name" value="FAD-bd_PCMH_sub2"/>
</dbReference>
<dbReference type="SMART" id="SM01092">
    <property type="entry name" value="CO_deh_flav_C"/>
    <property type="match status" value="1"/>
</dbReference>
<keyword evidence="2" id="KW-0274">FAD</keyword>
<protein>
    <submittedName>
        <fullName evidence="5">FAD-binding protein</fullName>
    </submittedName>
</protein>
<dbReference type="InterPro" id="IPR036318">
    <property type="entry name" value="FAD-bd_PCMH-like_sf"/>
</dbReference>
<feature type="domain" description="FAD-binding PCMH-type" evidence="4">
    <location>
        <begin position="1"/>
        <end position="162"/>
    </location>
</feature>
<dbReference type="PROSITE" id="PS51387">
    <property type="entry name" value="FAD_PCMH"/>
    <property type="match status" value="1"/>
</dbReference>
<name>A0ABN4UY48_9BACT</name>
<reference evidence="5 6" key="1">
    <citation type="submission" date="2014-02" db="EMBL/GenBank/DDBJ databases">
        <title>Diversity of Thermotogales isolates from hydrothermal vents.</title>
        <authorList>
            <person name="Haverkamp T.H.A."/>
            <person name="Lossouarn J."/>
            <person name="Geslin C."/>
            <person name="Nesbo C.L."/>
        </authorList>
    </citation>
    <scope>NUCLEOTIDE SEQUENCE [LARGE SCALE GENOMIC DNA]</scope>
    <source>
        <strain evidence="5 6">431</strain>
    </source>
</reference>
<evidence type="ECO:0000256" key="3">
    <source>
        <dbReference type="ARBA" id="ARBA00023002"/>
    </source>
</evidence>
<keyword evidence="6" id="KW-1185">Reference proteome</keyword>
<dbReference type="RefSeq" id="WP_012057529.1">
    <property type="nucleotide sequence ID" value="NZ_CP007389.1"/>
</dbReference>
<evidence type="ECO:0000256" key="1">
    <source>
        <dbReference type="ARBA" id="ARBA00022630"/>
    </source>
</evidence>
<dbReference type="Proteomes" id="UP000185490">
    <property type="component" value="Chromosome"/>
</dbReference>
<evidence type="ECO:0000259" key="4">
    <source>
        <dbReference type="PROSITE" id="PS51387"/>
    </source>
</evidence>
<dbReference type="PANTHER" id="PTHR42659:SF2">
    <property type="entry name" value="XANTHINE DEHYDROGENASE SUBUNIT C-RELATED"/>
    <property type="match status" value="1"/>
</dbReference>
<keyword evidence="1" id="KW-0285">Flavoprotein</keyword>
<gene>
    <name evidence="5" type="ORF">BW47_07015</name>
</gene>
<dbReference type="InterPro" id="IPR051312">
    <property type="entry name" value="Diverse_Substr_Oxidored"/>
</dbReference>
<dbReference type="Gene3D" id="3.30.465.10">
    <property type="match status" value="1"/>
</dbReference>
<evidence type="ECO:0000313" key="5">
    <source>
        <dbReference type="EMBL" id="APT74259.1"/>
    </source>
</evidence>
<organism evidence="5 6">
    <name type="scientific">Thermosipho melanesiensis</name>
    <dbReference type="NCBI Taxonomy" id="46541"/>
    <lineage>
        <taxon>Bacteria</taxon>
        <taxon>Thermotogati</taxon>
        <taxon>Thermotogota</taxon>
        <taxon>Thermotogae</taxon>
        <taxon>Thermotogales</taxon>
        <taxon>Fervidobacteriaceae</taxon>
        <taxon>Thermosipho</taxon>
    </lineage>
</organism>
<dbReference type="Pfam" id="PF00941">
    <property type="entry name" value="FAD_binding_5"/>
    <property type="match status" value="1"/>
</dbReference>
<dbReference type="SUPFAM" id="SSF56176">
    <property type="entry name" value="FAD-binding/transporter-associated domain-like"/>
    <property type="match status" value="1"/>
</dbReference>
<dbReference type="EMBL" id="CP007389">
    <property type="protein sequence ID" value="APT74259.1"/>
    <property type="molecule type" value="Genomic_DNA"/>
</dbReference>
<proteinExistence type="predicted"/>
<dbReference type="InterPro" id="IPR036683">
    <property type="entry name" value="CO_DH_flav_C_dom_sf"/>
</dbReference>
<dbReference type="InterPro" id="IPR016166">
    <property type="entry name" value="FAD-bd_PCMH"/>
</dbReference>
<keyword evidence="3" id="KW-0560">Oxidoreductase</keyword>
<dbReference type="SUPFAM" id="SSF55447">
    <property type="entry name" value="CO dehydrogenase flavoprotein C-terminal domain-like"/>
    <property type="match status" value="1"/>
</dbReference>
<dbReference type="InterPro" id="IPR002346">
    <property type="entry name" value="Mopterin_DH_FAD-bd"/>
</dbReference>
<evidence type="ECO:0000256" key="2">
    <source>
        <dbReference type="ARBA" id="ARBA00022827"/>
    </source>
</evidence>
<sequence length="252" mass="28642">MIYFKEYAKPKIIEEAYEILTSKNAKIIGGATFLKLSNQSFDVAIDLIDANLNFVNETETEVEIGSTVTLSKFEENPILSSFYNGFLKNITKDILNLQMRNIITIGGTIFPKLGFSDLITGLLVLDTEIYLFKNGKISLEKFLKTTIKKDIIEKIVIKKENLKTSFENIRFSEYDFSILNVAVSKSNNTLKIAIGSRPSVATLIKKPLEYFSNLEIDKLLENVNFSDDIRATKVYRKKVCKVLLKRALKEVL</sequence>
<evidence type="ECO:0000313" key="6">
    <source>
        <dbReference type="Proteomes" id="UP000185490"/>
    </source>
</evidence>
<dbReference type="InterPro" id="IPR005107">
    <property type="entry name" value="CO_DH_flav_C"/>
</dbReference>
<accession>A0ABN4UY48</accession>
<dbReference type="Gene3D" id="3.30.390.50">
    <property type="entry name" value="CO dehydrogenase flavoprotein, C-terminal domain"/>
    <property type="match status" value="1"/>
</dbReference>